<dbReference type="PANTHER" id="PTHR47959:SF13">
    <property type="entry name" value="ATP-DEPENDENT RNA HELICASE RHLE"/>
    <property type="match status" value="1"/>
</dbReference>
<accession>A0A2G1DG32</accession>
<keyword evidence="1 7" id="KW-0547">Nucleotide-binding</keyword>
<dbReference type="Pfam" id="PF00271">
    <property type="entry name" value="Helicase_C"/>
    <property type="match status" value="1"/>
</dbReference>
<dbReference type="InterPro" id="IPR050079">
    <property type="entry name" value="DEAD_box_RNA_helicase"/>
</dbReference>
<dbReference type="SMART" id="SM00487">
    <property type="entry name" value="DEXDc"/>
    <property type="match status" value="1"/>
</dbReference>
<dbReference type="InterPro" id="IPR001650">
    <property type="entry name" value="Helicase_C-like"/>
</dbReference>
<dbReference type="GO" id="GO:0003724">
    <property type="term" value="F:RNA helicase activity"/>
    <property type="evidence" value="ECO:0007669"/>
    <property type="project" value="InterPro"/>
</dbReference>
<reference evidence="12 15" key="2">
    <citation type="submission" date="2018-08" db="EMBL/GenBank/DDBJ databases">
        <title>Complete genome of the Arcobacter molluscorum type strain LMG 25693.</title>
        <authorList>
            <person name="Miller W.G."/>
            <person name="Yee E."/>
            <person name="Bono J.L."/>
        </authorList>
    </citation>
    <scope>NUCLEOTIDE SEQUENCE [LARGE SCALE GENOMIC DNA]</scope>
    <source>
        <strain evidence="12 15">CECT 7696</strain>
    </source>
</reference>
<keyword evidence="3 7" id="KW-0347">Helicase</keyword>
<dbReference type="Pfam" id="PF00270">
    <property type="entry name" value="DEAD"/>
    <property type="match status" value="1"/>
</dbReference>
<dbReference type="GO" id="GO:0003676">
    <property type="term" value="F:nucleic acid binding"/>
    <property type="evidence" value="ECO:0007669"/>
    <property type="project" value="InterPro"/>
</dbReference>
<dbReference type="KEGG" id="amol:AMOL_0062"/>
<dbReference type="PROSITE" id="PS51195">
    <property type="entry name" value="Q_MOTIF"/>
    <property type="match status" value="1"/>
</dbReference>
<evidence type="ECO:0000313" key="15">
    <source>
        <dbReference type="Proteomes" id="UP000262712"/>
    </source>
</evidence>
<dbReference type="InterPro" id="IPR014001">
    <property type="entry name" value="Helicase_ATP-bd"/>
</dbReference>
<evidence type="ECO:0000256" key="6">
    <source>
        <dbReference type="PROSITE-ProRule" id="PRU00552"/>
    </source>
</evidence>
<evidence type="ECO:0000256" key="5">
    <source>
        <dbReference type="ARBA" id="ARBA00038437"/>
    </source>
</evidence>
<dbReference type="PROSITE" id="PS51192">
    <property type="entry name" value="HELICASE_ATP_BIND_1"/>
    <property type="match status" value="1"/>
</dbReference>
<dbReference type="AlphaFoldDB" id="A0A2G1DG32"/>
<dbReference type="GO" id="GO:0016787">
    <property type="term" value="F:hydrolase activity"/>
    <property type="evidence" value="ECO:0007669"/>
    <property type="project" value="UniProtKB-KW"/>
</dbReference>
<comment type="similarity">
    <text evidence="5 7">Belongs to the DEAD box helicase family.</text>
</comment>
<feature type="short sequence motif" description="Q motif" evidence="6">
    <location>
        <begin position="1"/>
        <end position="29"/>
    </location>
</feature>
<dbReference type="InterPro" id="IPR027417">
    <property type="entry name" value="P-loop_NTPase"/>
</dbReference>
<dbReference type="EMBL" id="CP032098">
    <property type="protein sequence ID" value="AXX91102.1"/>
    <property type="molecule type" value="Genomic_DNA"/>
</dbReference>
<dbReference type="GO" id="GO:0005524">
    <property type="term" value="F:ATP binding"/>
    <property type="evidence" value="ECO:0007669"/>
    <property type="project" value="UniProtKB-KW"/>
</dbReference>
<feature type="compositionally biased region" description="Gly residues" evidence="8">
    <location>
        <begin position="465"/>
        <end position="477"/>
    </location>
</feature>
<dbReference type="InterPro" id="IPR000629">
    <property type="entry name" value="RNA-helicase_DEAD-box_CS"/>
</dbReference>
<organism evidence="13 14">
    <name type="scientific">Malaciobacter molluscorum LMG 25693</name>
    <dbReference type="NCBI Taxonomy" id="870501"/>
    <lineage>
        <taxon>Bacteria</taxon>
        <taxon>Pseudomonadati</taxon>
        <taxon>Campylobacterota</taxon>
        <taxon>Epsilonproteobacteria</taxon>
        <taxon>Campylobacterales</taxon>
        <taxon>Arcobacteraceae</taxon>
        <taxon>Malaciobacter</taxon>
    </lineage>
</organism>
<name>A0A2G1DG32_9BACT</name>
<keyword evidence="14" id="KW-1185">Reference proteome</keyword>
<feature type="domain" description="Helicase ATP-binding" evidence="9">
    <location>
        <begin position="32"/>
        <end position="199"/>
    </location>
</feature>
<feature type="domain" description="DEAD-box RNA helicase Q" evidence="11">
    <location>
        <begin position="1"/>
        <end position="29"/>
    </location>
</feature>
<dbReference type="InterPro" id="IPR011545">
    <property type="entry name" value="DEAD/DEAH_box_helicase_dom"/>
</dbReference>
<evidence type="ECO:0000313" key="14">
    <source>
        <dbReference type="Proteomes" id="UP000221222"/>
    </source>
</evidence>
<keyword evidence="4 7" id="KW-0067">ATP-binding</keyword>
<dbReference type="SMART" id="SM00490">
    <property type="entry name" value="HELICc"/>
    <property type="match status" value="1"/>
</dbReference>
<dbReference type="CDD" id="cd18787">
    <property type="entry name" value="SF2_C_DEAD"/>
    <property type="match status" value="1"/>
</dbReference>
<evidence type="ECO:0000313" key="13">
    <source>
        <dbReference type="EMBL" id="PHO17451.1"/>
    </source>
</evidence>
<dbReference type="Proteomes" id="UP000221222">
    <property type="component" value="Unassembled WGS sequence"/>
</dbReference>
<protein>
    <submittedName>
        <fullName evidence="12">DEAD-box ATP-dependent RNA helicase</fullName>
    </submittedName>
    <submittedName>
        <fullName evidence="13">DEAD/DEAH box helicase</fullName>
    </submittedName>
</protein>
<dbReference type="InterPro" id="IPR044742">
    <property type="entry name" value="DEAD/DEAH_RhlB"/>
</dbReference>
<evidence type="ECO:0000313" key="12">
    <source>
        <dbReference type="EMBL" id="AXX91102.1"/>
    </source>
</evidence>
<feature type="compositionally biased region" description="Low complexity" evidence="8">
    <location>
        <begin position="478"/>
        <end position="494"/>
    </location>
</feature>
<dbReference type="PROSITE" id="PS00039">
    <property type="entry name" value="DEAD_ATP_HELICASE"/>
    <property type="match status" value="1"/>
</dbReference>
<proteinExistence type="inferred from homology"/>
<feature type="region of interest" description="Disordered" evidence="8">
    <location>
        <begin position="441"/>
        <end position="494"/>
    </location>
</feature>
<dbReference type="SUPFAM" id="SSF52540">
    <property type="entry name" value="P-loop containing nucleoside triphosphate hydrolases"/>
    <property type="match status" value="1"/>
</dbReference>
<evidence type="ECO:0000256" key="1">
    <source>
        <dbReference type="ARBA" id="ARBA00022741"/>
    </source>
</evidence>
<keyword evidence="2 7" id="KW-0378">Hydrolase</keyword>
<dbReference type="PANTHER" id="PTHR47959">
    <property type="entry name" value="ATP-DEPENDENT RNA HELICASE RHLE-RELATED"/>
    <property type="match status" value="1"/>
</dbReference>
<dbReference type="InterPro" id="IPR014014">
    <property type="entry name" value="RNA_helicase_DEAD_Q_motif"/>
</dbReference>
<dbReference type="CDD" id="cd00268">
    <property type="entry name" value="DEADc"/>
    <property type="match status" value="1"/>
</dbReference>
<evidence type="ECO:0000256" key="7">
    <source>
        <dbReference type="RuleBase" id="RU000492"/>
    </source>
</evidence>
<evidence type="ECO:0000259" key="9">
    <source>
        <dbReference type="PROSITE" id="PS51192"/>
    </source>
</evidence>
<evidence type="ECO:0000259" key="11">
    <source>
        <dbReference type="PROSITE" id="PS51195"/>
    </source>
</evidence>
<evidence type="ECO:0000256" key="2">
    <source>
        <dbReference type="ARBA" id="ARBA00022801"/>
    </source>
</evidence>
<dbReference type="Proteomes" id="UP000262712">
    <property type="component" value="Chromosome"/>
</dbReference>
<dbReference type="GO" id="GO:0005829">
    <property type="term" value="C:cytosol"/>
    <property type="evidence" value="ECO:0007669"/>
    <property type="project" value="TreeGrafter"/>
</dbReference>
<dbReference type="EMBL" id="NXFY01000017">
    <property type="protein sequence ID" value="PHO17451.1"/>
    <property type="molecule type" value="Genomic_DNA"/>
</dbReference>
<sequence>MTFQEFNFKNNLQKSIDDAGFKEPSPIQQDAIPVILNGKDIVGQAHTGTGKTAAFALPILNMMTCNNEVEAVVVVPTRELAMQVSDEIFKFGKNLGINTATVYGGQSYSRQLKHIANASVLIATPGRFLDLLRDKKINIKPRYVILDEADEMLDMGFLDDIKEIFTFMPEERQTLLFSATMPNAIKQLAKTILKEPEFVTITKSEVTNSKIKQTYYVVDEYERDAALIRLYDFKNPEKSIIFCRTKKEVDRLSTFLVSQGYSAKGLHGDMEQRQREEVINAFKKDKLEILIATDVAARGLDVNDVTHVFNYHMPFDSESYVHRIGRTGRAGKEGAAISIVSPHEFKMIQKIQKATGGKLEAKIIPDIKSVKDIKTNKLVSKIKEQKVYDSALEVVESLKEEYDISTIAFKLASMLTNSTFVKGNNNIGKSKKDIERLIANIARTGGNDRSGNDRSGNRRRPRGGSRNGGRNRNGGAGSRNRSNSSSSSSNRRKH</sequence>
<feature type="domain" description="Helicase C-terminal" evidence="10">
    <location>
        <begin position="210"/>
        <end position="371"/>
    </location>
</feature>
<dbReference type="Gene3D" id="3.40.50.300">
    <property type="entry name" value="P-loop containing nucleotide triphosphate hydrolases"/>
    <property type="match status" value="2"/>
</dbReference>
<evidence type="ECO:0000256" key="8">
    <source>
        <dbReference type="SAM" id="MobiDB-lite"/>
    </source>
</evidence>
<evidence type="ECO:0000256" key="3">
    <source>
        <dbReference type="ARBA" id="ARBA00022806"/>
    </source>
</evidence>
<reference evidence="13 14" key="1">
    <citation type="submission" date="2017-09" db="EMBL/GenBank/DDBJ databases">
        <title>Arcobacter canalis sp. nov., a new species isolated from a water canal contaminated with urban sewage.</title>
        <authorList>
            <person name="Perez-Cataluna A."/>
            <person name="Salas-Masso N."/>
            <person name="Figueras M.J."/>
        </authorList>
    </citation>
    <scope>NUCLEOTIDE SEQUENCE [LARGE SCALE GENOMIC DNA]</scope>
    <source>
        <strain evidence="13 14">F98-3</strain>
    </source>
</reference>
<gene>
    <name evidence="12" type="ORF">AMOL_0062</name>
    <name evidence="13" type="ORF">CPU12_10420</name>
</gene>
<evidence type="ECO:0000256" key="4">
    <source>
        <dbReference type="ARBA" id="ARBA00022840"/>
    </source>
</evidence>
<evidence type="ECO:0000259" key="10">
    <source>
        <dbReference type="PROSITE" id="PS51194"/>
    </source>
</evidence>
<dbReference type="RefSeq" id="WP_099343056.1">
    <property type="nucleotide sequence ID" value="NZ_CP032098.1"/>
</dbReference>
<dbReference type="PROSITE" id="PS51194">
    <property type="entry name" value="HELICASE_CTER"/>
    <property type="match status" value="1"/>
</dbReference>